<evidence type="ECO:0000256" key="1">
    <source>
        <dbReference type="ARBA" id="ARBA00022527"/>
    </source>
</evidence>
<dbReference type="Gene3D" id="3.30.565.10">
    <property type="entry name" value="Histidine kinase-like ATPase, C-terminal domain"/>
    <property type="match status" value="1"/>
</dbReference>
<dbReference type="InterPro" id="IPR003594">
    <property type="entry name" value="HATPase_dom"/>
</dbReference>
<evidence type="ECO:0000313" key="3">
    <source>
        <dbReference type="EMBL" id="AZQ71295.1"/>
    </source>
</evidence>
<sequence>MSSAAALSSCGIETRRVRRWAIRPRSVGLARDELRVALVEWELTGIEDSAVLILSELVTNAVRHARVPGGHFDTSFCRSTGGVRLAVDDADERHPEARPQSEAGGRGLALIEALSDRWGVRTRRGVGKSVWAVVTVPGGRWL</sequence>
<dbReference type="SUPFAM" id="SSF55874">
    <property type="entry name" value="ATPase domain of HSP90 chaperone/DNA topoisomerase II/histidine kinase"/>
    <property type="match status" value="1"/>
</dbReference>
<dbReference type="InterPro" id="IPR036890">
    <property type="entry name" value="HATPase_C_sf"/>
</dbReference>
<protein>
    <submittedName>
        <fullName evidence="3">ATP-binding protein</fullName>
    </submittedName>
</protein>
<feature type="domain" description="Histidine kinase/HSP90-like ATPase" evidence="2">
    <location>
        <begin position="23"/>
        <end position="132"/>
    </location>
</feature>
<reference evidence="3 4" key="1">
    <citation type="submission" date="2018-12" db="EMBL/GenBank/DDBJ databases">
        <title>The whole draft genome of Streptomyce luteoverticillatus CGMCC 15060.</title>
        <authorList>
            <person name="Feng Z."/>
            <person name="Chen G."/>
            <person name="Zhang J."/>
            <person name="Zhu H."/>
            <person name="Yu X."/>
            <person name="Zhang W."/>
            <person name="Zhang X."/>
        </authorList>
    </citation>
    <scope>NUCLEOTIDE SEQUENCE [LARGE SCALE GENOMIC DNA]</scope>
    <source>
        <strain evidence="3 4">CGMCC 15060</strain>
    </source>
</reference>
<dbReference type="Proteomes" id="UP000267900">
    <property type="component" value="Chromosome"/>
</dbReference>
<dbReference type="Pfam" id="PF13581">
    <property type="entry name" value="HATPase_c_2"/>
    <property type="match status" value="1"/>
</dbReference>
<accession>A0A3Q9FTB1</accession>
<dbReference type="GO" id="GO:0004674">
    <property type="term" value="F:protein serine/threonine kinase activity"/>
    <property type="evidence" value="ECO:0007669"/>
    <property type="project" value="UniProtKB-KW"/>
</dbReference>
<keyword evidence="1" id="KW-0808">Transferase</keyword>
<dbReference type="RefSeq" id="WP_126913851.1">
    <property type="nucleotide sequence ID" value="NZ_CP034587.1"/>
</dbReference>
<keyword evidence="1" id="KW-0418">Kinase</keyword>
<evidence type="ECO:0000313" key="4">
    <source>
        <dbReference type="Proteomes" id="UP000267900"/>
    </source>
</evidence>
<keyword evidence="4" id="KW-1185">Reference proteome</keyword>
<dbReference type="GO" id="GO:0005524">
    <property type="term" value="F:ATP binding"/>
    <property type="evidence" value="ECO:0007669"/>
    <property type="project" value="UniProtKB-KW"/>
</dbReference>
<name>A0A3Q9FTB1_STRLT</name>
<dbReference type="OrthoDB" id="4251531at2"/>
<dbReference type="AlphaFoldDB" id="A0A3Q9FTB1"/>
<dbReference type="CDD" id="cd16936">
    <property type="entry name" value="HATPase_RsbW-like"/>
    <property type="match status" value="1"/>
</dbReference>
<keyword evidence="3" id="KW-0547">Nucleotide-binding</keyword>
<keyword evidence="3" id="KW-0067">ATP-binding</keyword>
<dbReference type="PANTHER" id="PTHR35526">
    <property type="entry name" value="ANTI-SIGMA-F FACTOR RSBW-RELATED"/>
    <property type="match status" value="1"/>
</dbReference>
<dbReference type="InterPro" id="IPR050267">
    <property type="entry name" value="Anti-sigma-factor_SerPK"/>
</dbReference>
<organism evidence="3 4">
    <name type="scientific">Streptomyces luteoverticillatus</name>
    <name type="common">Streptoverticillium luteoverticillatus</name>
    <dbReference type="NCBI Taxonomy" id="66425"/>
    <lineage>
        <taxon>Bacteria</taxon>
        <taxon>Bacillati</taxon>
        <taxon>Actinomycetota</taxon>
        <taxon>Actinomycetes</taxon>
        <taxon>Kitasatosporales</taxon>
        <taxon>Streptomycetaceae</taxon>
        <taxon>Streptomyces</taxon>
    </lineage>
</organism>
<evidence type="ECO:0000259" key="2">
    <source>
        <dbReference type="Pfam" id="PF13581"/>
    </source>
</evidence>
<dbReference type="EMBL" id="CP034587">
    <property type="protein sequence ID" value="AZQ71295.1"/>
    <property type="molecule type" value="Genomic_DNA"/>
</dbReference>
<proteinExistence type="predicted"/>
<keyword evidence="1" id="KW-0723">Serine/threonine-protein kinase</keyword>
<dbReference type="PANTHER" id="PTHR35526:SF3">
    <property type="entry name" value="ANTI-SIGMA-F FACTOR RSBW"/>
    <property type="match status" value="1"/>
</dbReference>
<gene>
    <name evidence="3" type="ORF">EKH77_08775</name>
</gene>